<evidence type="ECO:0000313" key="2">
    <source>
        <dbReference type="EMBL" id="TKD51076.1"/>
    </source>
</evidence>
<comment type="caution">
    <text evidence="2">The sequence shown here is derived from an EMBL/GenBank/DDBJ whole genome shotgun (WGS) entry which is preliminary data.</text>
</comment>
<evidence type="ECO:0000313" key="3">
    <source>
        <dbReference type="Proteomes" id="UP000309138"/>
    </source>
</evidence>
<dbReference type="Gene3D" id="3.40.710.10">
    <property type="entry name" value="DD-peptidase/beta-lactamase superfamily"/>
    <property type="match status" value="1"/>
</dbReference>
<protein>
    <submittedName>
        <fullName evidence="2">Beta-lactamase family protein</fullName>
    </submittedName>
</protein>
<dbReference type="SUPFAM" id="SSF56601">
    <property type="entry name" value="beta-lactamase/transpeptidase-like"/>
    <property type="match status" value="1"/>
</dbReference>
<name>A0A4U1L4I0_9SPHN</name>
<evidence type="ECO:0000259" key="1">
    <source>
        <dbReference type="Pfam" id="PF00144"/>
    </source>
</evidence>
<reference evidence="2 3" key="1">
    <citation type="submission" date="2019-04" db="EMBL/GenBank/DDBJ databases">
        <authorList>
            <person name="Yang Y."/>
            <person name="Wei D."/>
        </authorList>
    </citation>
    <scope>NUCLEOTIDE SEQUENCE [LARGE SCALE GENOMIC DNA]</scope>
    <source>
        <strain evidence="2 3">L-1-4w-11</strain>
    </source>
</reference>
<organism evidence="2 3">
    <name type="scientific">Sphingomonas baiyangensis</name>
    <dbReference type="NCBI Taxonomy" id="2572576"/>
    <lineage>
        <taxon>Bacteria</taxon>
        <taxon>Pseudomonadati</taxon>
        <taxon>Pseudomonadota</taxon>
        <taxon>Alphaproteobacteria</taxon>
        <taxon>Sphingomonadales</taxon>
        <taxon>Sphingomonadaceae</taxon>
        <taxon>Sphingomonas</taxon>
    </lineage>
</organism>
<dbReference type="AlphaFoldDB" id="A0A4U1L4I0"/>
<dbReference type="InterPro" id="IPR012338">
    <property type="entry name" value="Beta-lactam/transpept-like"/>
</dbReference>
<feature type="domain" description="Beta-lactamase-related" evidence="1">
    <location>
        <begin position="39"/>
        <end position="373"/>
    </location>
</feature>
<dbReference type="InterPro" id="IPR001466">
    <property type="entry name" value="Beta-lactam-related"/>
</dbReference>
<keyword evidence="3" id="KW-1185">Reference proteome</keyword>
<dbReference type="Pfam" id="PF00144">
    <property type="entry name" value="Beta-lactamase"/>
    <property type="match status" value="1"/>
</dbReference>
<dbReference type="Proteomes" id="UP000309138">
    <property type="component" value="Unassembled WGS sequence"/>
</dbReference>
<dbReference type="PANTHER" id="PTHR43283">
    <property type="entry name" value="BETA-LACTAMASE-RELATED"/>
    <property type="match status" value="1"/>
</dbReference>
<dbReference type="InterPro" id="IPR050789">
    <property type="entry name" value="Diverse_Enzym_Activities"/>
</dbReference>
<dbReference type="EMBL" id="SWKR01000002">
    <property type="protein sequence ID" value="TKD51076.1"/>
    <property type="molecule type" value="Genomic_DNA"/>
</dbReference>
<gene>
    <name evidence="2" type="ORF">FBR43_10135</name>
</gene>
<dbReference type="OrthoDB" id="5705574at2"/>
<proteinExistence type="predicted"/>
<sequence>MSPLLLVVAAQIAAPSSAVPPPEPVAGARIAFDASGVTRRQAAGLAEVAAQRKLTPDDPVRVASISKLVVAITVLRLVETGDLDLDADVSQALGWGLRHPAHPDTPITLELLLSHRSGLTDGIDYVLPLDADLRAALAEPKAWGAEAPGIYFRYTNLNFPIVASVIERATGERFDRVARRLVFEPLGIDACFNWATCSDAATARAVVLYEPSGTTPLRDDHRGARPACNGVTPASDGGCDLARWVAGRNGAIFSPQGGMRISAEGLARLGRLLLGRGAVDGVRLLSPASFAMLATPLWTFDGSNGDTLNGFYCSYGLGITFTATPVQGCADDPFGDGRRRIGHAGDAYRLRSGLWADVEAGQGVAYFATGVPLDAPKGRSAFSQIEERLAAGR</sequence>
<accession>A0A4U1L4I0</accession>